<evidence type="ECO:0000256" key="3">
    <source>
        <dbReference type="ARBA" id="ARBA00022475"/>
    </source>
</evidence>
<dbReference type="EMBL" id="NMQT01000070">
    <property type="protein sequence ID" value="OXM54068.1"/>
    <property type="molecule type" value="Genomic_DNA"/>
</dbReference>
<feature type="non-terminal residue" evidence="9">
    <location>
        <position position="714"/>
    </location>
</feature>
<dbReference type="GO" id="GO:0005886">
    <property type="term" value="C:plasma membrane"/>
    <property type="evidence" value="ECO:0007669"/>
    <property type="project" value="UniProtKB-SubCell"/>
</dbReference>
<evidence type="ECO:0000256" key="7">
    <source>
        <dbReference type="SAM" id="MobiDB-lite"/>
    </source>
</evidence>
<comment type="similarity">
    <text evidence="2">Belongs to the VirD4/TraG family.</text>
</comment>
<gene>
    <name evidence="9" type="ORF">CFP71_19875</name>
</gene>
<organism evidence="9 10">
    <name type="scientific">Amycolatopsis thailandensis</name>
    <dbReference type="NCBI Taxonomy" id="589330"/>
    <lineage>
        <taxon>Bacteria</taxon>
        <taxon>Bacillati</taxon>
        <taxon>Actinomycetota</taxon>
        <taxon>Actinomycetes</taxon>
        <taxon>Pseudonocardiales</taxon>
        <taxon>Pseudonocardiaceae</taxon>
        <taxon>Amycolatopsis</taxon>
    </lineage>
</organism>
<evidence type="ECO:0000313" key="10">
    <source>
        <dbReference type="Proteomes" id="UP000215223"/>
    </source>
</evidence>
<name>A0A229S583_9PSEU</name>
<feature type="transmembrane region" description="Helical" evidence="8">
    <location>
        <begin position="44"/>
        <end position="63"/>
    </location>
</feature>
<keyword evidence="10" id="KW-1185">Reference proteome</keyword>
<evidence type="ECO:0000256" key="2">
    <source>
        <dbReference type="ARBA" id="ARBA00008806"/>
    </source>
</evidence>
<feature type="transmembrane region" description="Helical" evidence="8">
    <location>
        <begin position="100"/>
        <end position="120"/>
    </location>
</feature>
<protein>
    <recommendedName>
        <fullName evidence="11">Type IV secretion system protein VirD4</fullName>
    </recommendedName>
</protein>
<keyword evidence="6 8" id="KW-0472">Membrane</keyword>
<evidence type="ECO:0000313" key="9">
    <source>
        <dbReference type="EMBL" id="OXM54068.1"/>
    </source>
</evidence>
<feature type="compositionally biased region" description="Basic and acidic residues" evidence="7">
    <location>
        <begin position="704"/>
        <end position="714"/>
    </location>
</feature>
<dbReference type="CDD" id="cd01127">
    <property type="entry name" value="TrwB_TraG_TraD_VirD4"/>
    <property type="match status" value="1"/>
</dbReference>
<keyword evidence="4 8" id="KW-0812">Transmembrane</keyword>
<evidence type="ECO:0000256" key="4">
    <source>
        <dbReference type="ARBA" id="ARBA00022692"/>
    </source>
</evidence>
<evidence type="ECO:0000256" key="5">
    <source>
        <dbReference type="ARBA" id="ARBA00022989"/>
    </source>
</evidence>
<feature type="transmembrane region" description="Helical" evidence="8">
    <location>
        <begin position="70"/>
        <end position="88"/>
    </location>
</feature>
<keyword evidence="5 8" id="KW-1133">Transmembrane helix</keyword>
<accession>A0A229S583</accession>
<dbReference type="InterPro" id="IPR027417">
    <property type="entry name" value="P-loop_NTPase"/>
</dbReference>
<evidence type="ECO:0008006" key="11">
    <source>
        <dbReference type="Google" id="ProtNLM"/>
    </source>
</evidence>
<dbReference type="AlphaFoldDB" id="A0A229S583"/>
<evidence type="ECO:0000256" key="1">
    <source>
        <dbReference type="ARBA" id="ARBA00004651"/>
    </source>
</evidence>
<evidence type="ECO:0000256" key="6">
    <source>
        <dbReference type="ARBA" id="ARBA00023136"/>
    </source>
</evidence>
<dbReference type="PANTHER" id="PTHR37937">
    <property type="entry name" value="CONJUGATIVE TRANSFER: DNA TRANSPORT"/>
    <property type="match status" value="1"/>
</dbReference>
<reference evidence="9 10" key="1">
    <citation type="submission" date="2017-07" db="EMBL/GenBank/DDBJ databases">
        <title>Amycolatopsis thailandensis Genome sequencing and assembly.</title>
        <authorList>
            <person name="Kaur N."/>
            <person name="Mayilraj S."/>
        </authorList>
    </citation>
    <scope>NUCLEOTIDE SEQUENCE [LARGE SCALE GENOMIC DNA]</scope>
    <source>
        <strain evidence="9 10">JCM 16380</strain>
    </source>
</reference>
<evidence type="ECO:0000256" key="8">
    <source>
        <dbReference type="SAM" id="Phobius"/>
    </source>
</evidence>
<dbReference type="Proteomes" id="UP000215223">
    <property type="component" value="Unassembled WGS sequence"/>
</dbReference>
<proteinExistence type="inferred from homology"/>
<feature type="region of interest" description="Disordered" evidence="7">
    <location>
        <begin position="694"/>
        <end position="714"/>
    </location>
</feature>
<dbReference type="InterPro" id="IPR051539">
    <property type="entry name" value="T4SS-coupling_protein"/>
</dbReference>
<sequence>MGHSLARLGNCWGCGLMRTFGALLTAVVLIALGNLLSDWHVKAAVVWPWFVVAGVAAGVFGLAELVKGNAARLVTVAAGLTGLSVWFAGWVPEETPGYDVWPWGLLFGGPVLAVAAFVGLRGRNGSAGLIGRWSRRSRRNGGVASRWQIWRVASKSAMRRKAKVLKPGLKRAMWWTRRRVPVGEYATAVARVGFQRIWSPVEDVTLRLGGPRSGKTGELACRILDAPGAVIATSTRTDLIELTAQLREQQHGPVFVFNPSGLGKLDSTITFDPLAGCENPVTATHRASDLLPDGGSDEREHWVSQARRALATLMHAAALGGLDMVDVQSWVADPEGAADEVLRLLRRSPEPAFETTARQFLTTNDRTRSSITTTIMPALGWLTDPTARAAATGGAFDVAELLDTRGTVYMLGAEEGHTAPLVAALTSHIAREARRIASESPGGRLDPALTMVLDEAALICPVPLDNWTSDMGGRNITIHIGAQSRAQLRKRWGDTGCAAILTNSSTLLVLANQKDPDDLQAYSLLTSDRHEMVATEDNDGNVTGRTPQRVPVLSPGQISQLPELHAVIVRRGMPAAIGTLQMAWKRREVKAIERRWRHAELMIRWADRRELWATRAGAFVDMLADRVEPWVARAQDWAAERRAGRVEAVVPPQAEHEAGTVRVEAVCPDGDPEPAAGDRATDPLAALDAELDAHIAGTGEVPGADERGEGRTRC</sequence>
<feature type="transmembrane region" description="Helical" evidence="8">
    <location>
        <begin position="12"/>
        <end position="32"/>
    </location>
</feature>
<dbReference type="Gene3D" id="3.40.50.300">
    <property type="entry name" value="P-loop containing nucleotide triphosphate hydrolases"/>
    <property type="match status" value="1"/>
</dbReference>
<dbReference type="PANTHER" id="PTHR37937:SF1">
    <property type="entry name" value="CONJUGATIVE TRANSFER: DNA TRANSPORT"/>
    <property type="match status" value="1"/>
</dbReference>
<dbReference type="InterPro" id="IPR003688">
    <property type="entry name" value="TraG/VirD4"/>
</dbReference>
<comment type="subcellular location">
    <subcellularLocation>
        <location evidence="1">Cell membrane</location>
        <topology evidence="1">Multi-pass membrane protein</topology>
    </subcellularLocation>
</comment>
<comment type="caution">
    <text evidence="9">The sequence shown here is derived from an EMBL/GenBank/DDBJ whole genome shotgun (WGS) entry which is preliminary data.</text>
</comment>
<dbReference type="Pfam" id="PF02534">
    <property type="entry name" value="T4SS-DNA_transf"/>
    <property type="match status" value="1"/>
</dbReference>
<keyword evidence="3" id="KW-1003">Cell membrane</keyword>
<dbReference type="SUPFAM" id="SSF52540">
    <property type="entry name" value="P-loop containing nucleoside triphosphate hydrolases"/>
    <property type="match status" value="1"/>
</dbReference>